<reference evidence="1" key="2">
    <citation type="submission" date="2023-12" db="EMBL/GenBank/DDBJ databases">
        <title>Molecular genomic analyses of Enterococcus cecorum from sepsis oubreaks in broilers.</title>
        <authorList>
            <person name="Rhoads D."/>
            <person name="Alrubaye A."/>
        </authorList>
    </citation>
    <scope>NUCLEOTIDE SEQUENCE</scope>
    <source>
        <strain evidence="1">1755</strain>
    </source>
</reference>
<organism evidence="2 3">
    <name type="scientific">Enterococcus cecorum</name>
    <dbReference type="NCBI Taxonomy" id="44008"/>
    <lineage>
        <taxon>Bacteria</taxon>
        <taxon>Bacillati</taxon>
        <taxon>Bacillota</taxon>
        <taxon>Bacilli</taxon>
        <taxon>Lactobacillales</taxon>
        <taxon>Enterococcaceae</taxon>
        <taxon>Enterococcus</taxon>
    </lineage>
</organism>
<proteinExistence type="predicted"/>
<dbReference type="SUPFAM" id="SSF46785">
    <property type="entry name" value="Winged helix' DNA-binding domain"/>
    <property type="match status" value="1"/>
</dbReference>
<accession>A0A7X9NLC6</accession>
<dbReference type="Proteomes" id="UP000588071">
    <property type="component" value="Unassembled WGS sequence"/>
</dbReference>
<dbReference type="AlphaFoldDB" id="A0A7X9NLC6"/>
<dbReference type="GO" id="GO:0005829">
    <property type="term" value="C:cytosol"/>
    <property type="evidence" value="ECO:0007669"/>
    <property type="project" value="TreeGrafter"/>
</dbReference>
<dbReference type="RefSeq" id="WP_060470481.1">
    <property type="nucleotide sequence ID" value="NZ_CP010064.1"/>
</dbReference>
<sequence>MQISSRFTIAIHTLTCIGIFQGEHKVTSEFLARSVNVNPVIIRKVLGQLKNAELVQVQRGSGGATLAKPLVEITLLDVFNAVESIENQQLFSFHDQPNPDCPVGRNIHQVLDNRLEEIQKAMELKMKSINLEDIVKDTQPFIEKQEK</sequence>
<dbReference type="FunFam" id="1.10.10.10:FF:000138">
    <property type="entry name" value="Rrf2 family transcriptional regulator"/>
    <property type="match status" value="1"/>
</dbReference>
<dbReference type="PANTHER" id="PTHR33221">
    <property type="entry name" value="WINGED HELIX-TURN-HELIX TRANSCRIPTIONAL REGULATOR, RRF2 FAMILY"/>
    <property type="match status" value="1"/>
</dbReference>
<evidence type="ECO:0000313" key="3">
    <source>
        <dbReference type="Proteomes" id="UP000588071"/>
    </source>
</evidence>
<dbReference type="EMBL" id="JABAFV010000001">
    <property type="protein sequence ID" value="NME48911.1"/>
    <property type="molecule type" value="Genomic_DNA"/>
</dbReference>
<dbReference type="EMBL" id="JAXOGL010000001">
    <property type="protein sequence ID" value="MDZ5596662.1"/>
    <property type="molecule type" value="Genomic_DNA"/>
</dbReference>
<dbReference type="Pfam" id="PF02082">
    <property type="entry name" value="Rrf2"/>
    <property type="match status" value="1"/>
</dbReference>
<dbReference type="GO" id="GO:0003700">
    <property type="term" value="F:DNA-binding transcription factor activity"/>
    <property type="evidence" value="ECO:0007669"/>
    <property type="project" value="TreeGrafter"/>
</dbReference>
<dbReference type="InterPro" id="IPR000944">
    <property type="entry name" value="Tscrpt_reg_Rrf2"/>
</dbReference>
<dbReference type="Gene3D" id="1.10.10.10">
    <property type="entry name" value="Winged helix-like DNA-binding domain superfamily/Winged helix DNA-binding domain"/>
    <property type="match status" value="1"/>
</dbReference>
<comment type="caution">
    <text evidence="2">The sequence shown here is derived from an EMBL/GenBank/DDBJ whole genome shotgun (WGS) entry which is preliminary data.</text>
</comment>
<dbReference type="InterPro" id="IPR036390">
    <property type="entry name" value="WH_DNA-bd_sf"/>
</dbReference>
<evidence type="ECO:0000313" key="1">
    <source>
        <dbReference type="EMBL" id="MDZ5596662.1"/>
    </source>
</evidence>
<protein>
    <submittedName>
        <fullName evidence="2">Rrf2 family transcriptional regulator</fullName>
    </submittedName>
</protein>
<dbReference type="PANTHER" id="PTHR33221:SF15">
    <property type="entry name" value="HTH-TYPE TRANSCRIPTIONAL REGULATOR YWGB-RELATED"/>
    <property type="match status" value="1"/>
</dbReference>
<dbReference type="InterPro" id="IPR036388">
    <property type="entry name" value="WH-like_DNA-bd_sf"/>
</dbReference>
<reference evidence="2 3" key="1">
    <citation type="submission" date="2020-04" db="EMBL/GenBank/DDBJ databases">
        <authorList>
            <person name="Hitch T.C.A."/>
            <person name="Wylensek D."/>
            <person name="Clavel T."/>
        </authorList>
    </citation>
    <scope>NUCLEOTIDE SEQUENCE [LARGE SCALE GENOMIC DNA]</scope>
    <source>
        <strain evidence="2 3">WCA-380-WT-3C</strain>
    </source>
</reference>
<dbReference type="Proteomes" id="UP001290582">
    <property type="component" value="Unassembled WGS sequence"/>
</dbReference>
<name>A0A7X9NLC6_9ENTE</name>
<evidence type="ECO:0000313" key="2">
    <source>
        <dbReference type="EMBL" id="NME48911.1"/>
    </source>
</evidence>
<gene>
    <name evidence="2" type="ORF">HF857_01330</name>
    <name evidence="1" type="ORF">U1294_00200</name>
</gene>
<dbReference type="PROSITE" id="PS51197">
    <property type="entry name" value="HTH_RRF2_2"/>
    <property type="match status" value="1"/>
</dbReference>